<evidence type="ECO:0000313" key="2">
    <source>
        <dbReference type="Proteomes" id="UP000002417"/>
    </source>
</evidence>
<name>A7ILJ3_XANP2</name>
<dbReference type="CAZy" id="GH19">
    <property type="family name" value="Glycoside Hydrolase Family 19"/>
</dbReference>
<dbReference type="SUPFAM" id="SSF53955">
    <property type="entry name" value="Lysozyme-like"/>
    <property type="match status" value="1"/>
</dbReference>
<dbReference type="AlphaFoldDB" id="A7ILJ3"/>
<dbReference type="HOGENOM" id="CLU_073833_2_0_5"/>
<dbReference type="KEGG" id="xau:Xaut_3658"/>
<dbReference type="Gene3D" id="1.10.530.10">
    <property type="match status" value="1"/>
</dbReference>
<dbReference type="eggNOG" id="COG3179">
    <property type="taxonomic scope" value="Bacteria"/>
</dbReference>
<dbReference type="PhylomeDB" id="A7ILJ3"/>
<accession>A7ILJ3</accession>
<organism evidence="1 2">
    <name type="scientific">Xanthobacter autotrophicus (strain ATCC BAA-1158 / Py2)</name>
    <dbReference type="NCBI Taxonomy" id="78245"/>
    <lineage>
        <taxon>Bacteria</taxon>
        <taxon>Pseudomonadati</taxon>
        <taxon>Pseudomonadota</taxon>
        <taxon>Alphaproteobacteria</taxon>
        <taxon>Hyphomicrobiales</taxon>
        <taxon>Xanthobacteraceae</taxon>
        <taxon>Xanthobacter</taxon>
    </lineage>
</organism>
<reference evidence="1 2" key="1">
    <citation type="submission" date="2007-07" db="EMBL/GenBank/DDBJ databases">
        <title>Complete sequence of chromosome of Xanthobacter autotrophicus Py2.</title>
        <authorList>
            <consortium name="US DOE Joint Genome Institute"/>
            <person name="Copeland A."/>
            <person name="Lucas S."/>
            <person name="Lapidus A."/>
            <person name="Barry K."/>
            <person name="Glavina del Rio T."/>
            <person name="Hammon N."/>
            <person name="Israni S."/>
            <person name="Dalin E."/>
            <person name="Tice H."/>
            <person name="Pitluck S."/>
            <person name="Sims D."/>
            <person name="Brettin T."/>
            <person name="Bruce D."/>
            <person name="Detter J.C."/>
            <person name="Han C."/>
            <person name="Tapia R."/>
            <person name="Brainard J."/>
            <person name="Schmutz J."/>
            <person name="Larimer F."/>
            <person name="Land M."/>
            <person name="Hauser L."/>
            <person name="Kyrpides N."/>
            <person name="Kim E."/>
            <person name="Ensigns S.A."/>
            <person name="Richardson P."/>
        </authorList>
    </citation>
    <scope>NUCLEOTIDE SEQUENCE [LARGE SCALE GENOMIC DNA]</scope>
    <source>
        <strain evidence="2">ATCC BAA-1158 / Py2</strain>
    </source>
</reference>
<dbReference type="InterPro" id="IPR023346">
    <property type="entry name" value="Lysozyme-like_dom_sf"/>
</dbReference>
<keyword evidence="1" id="KW-0378">Hydrolase</keyword>
<dbReference type="STRING" id="78245.Xaut_3658"/>
<dbReference type="EMBL" id="CP000781">
    <property type="protein sequence ID" value="ABS68886.1"/>
    <property type="molecule type" value="Genomic_DNA"/>
</dbReference>
<proteinExistence type="predicted"/>
<dbReference type="Proteomes" id="UP000002417">
    <property type="component" value="Chromosome"/>
</dbReference>
<dbReference type="OrthoDB" id="3078754at2"/>
<evidence type="ECO:0000313" key="1">
    <source>
        <dbReference type="EMBL" id="ABS68886.1"/>
    </source>
</evidence>
<sequence>MVRSIDIVRRIATRAVPPYVEALDKYADDLFVQFDVTTDLRLAHFMARSLSETGGFRVLVESAGYTAKNLATQWDRGNWHRYFSSKADLVALAGQGEKLFNIVYGNRMGNGGPETGDGFRYRGRGPLQTTGKEAYAKYGERMGVDLVSNPDALLDPQNILLPSLYEWSDGNLNRYADRDNALAIGQIINFGSLKGDKEPNGYDDQMEWLGYVKRAIKALS</sequence>
<keyword evidence="2" id="KW-1185">Reference proteome</keyword>
<gene>
    <name evidence="1" type="ordered locus">Xaut_3658</name>
</gene>
<dbReference type="GO" id="GO:0016787">
    <property type="term" value="F:hydrolase activity"/>
    <property type="evidence" value="ECO:0007669"/>
    <property type="project" value="UniProtKB-KW"/>
</dbReference>
<protein>
    <submittedName>
        <fullName evidence="1">Glycoside hydrolase, family 19</fullName>
    </submittedName>
</protein>